<keyword evidence="6" id="KW-0597">Phosphoprotein</keyword>
<dbReference type="RefSeq" id="WP_248835374.1">
    <property type="nucleotide sequence ID" value="NZ_JAJEQE010000023.1"/>
</dbReference>
<dbReference type="InterPro" id="IPR011006">
    <property type="entry name" value="CheY-like_superfamily"/>
</dbReference>
<keyword evidence="11" id="KW-1185">Reference proteome</keyword>
<evidence type="ECO:0000256" key="4">
    <source>
        <dbReference type="ARBA" id="ARBA00023163"/>
    </source>
</evidence>
<dbReference type="NCBIfam" id="NF033117">
    <property type="entry name" value="vanR_ACDEGLN"/>
    <property type="match status" value="1"/>
</dbReference>
<dbReference type="EMBL" id="JAJEQE010000023">
    <property type="protein sequence ID" value="MCC2149203.1"/>
    <property type="molecule type" value="Genomic_DNA"/>
</dbReference>
<dbReference type="InterPro" id="IPR039420">
    <property type="entry name" value="WalR-like"/>
</dbReference>
<sequence length="231" mass="26849">MGNRILVVDDEKEIADVIELYLKNEGFEVEKFYTGKDALVSIEKAAPDMALLDVMLPDIDGFEVLQKIREKYNFPVIMLTAKTEYMDKINGLMLGADDYMAKPFNPLELIARVKAQMRRFTKYNTGGRAQEDVIDFGNMFLNRTTHECIYNEKHLTLTPIEFDILWLLCDNRGQVISSERLFEEVWKEKYYKNSNNTVMVHIRHLREKMSGPAGKSNFIKTVWGVGYRVEK</sequence>
<dbReference type="PANTHER" id="PTHR48111:SF2">
    <property type="entry name" value="RESPONSE REGULATOR SAER"/>
    <property type="match status" value="1"/>
</dbReference>
<evidence type="ECO:0000313" key="10">
    <source>
        <dbReference type="EMBL" id="MCC2149203.1"/>
    </source>
</evidence>
<dbReference type="Pfam" id="PF00072">
    <property type="entry name" value="Response_reg"/>
    <property type="match status" value="1"/>
</dbReference>
<evidence type="ECO:0000256" key="7">
    <source>
        <dbReference type="PROSITE-ProRule" id="PRU01091"/>
    </source>
</evidence>
<feature type="modified residue" description="4-aspartylphosphate" evidence="6">
    <location>
        <position position="53"/>
    </location>
</feature>
<gene>
    <name evidence="10" type="primary">vanR</name>
    <name evidence="10" type="ORF">LKD42_08030</name>
</gene>
<dbReference type="InterPro" id="IPR001867">
    <property type="entry name" value="OmpR/PhoB-type_DNA-bd"/>
</dbReference>
<evidence type="ECO:0000259" key="9">
    <source>
        <dbReference type="PROSITE" id="PS51755"/>
    </source>
</evidence>
<dbReference type="Gene3D" id="1.10.10.10">
    <property type="entry name" value="Winged helix-like DNA-binding domain superfamily/Winged helix DNA-binding domain"/>
    <property type="match status" value="1"/>
</dbReference>
<dbReference type="InterPro" id="IPR058211">
    <property type="entry name" value="VanR-like"/>
</dbReference>
<feature type="domain" description="Response regulatory" evidence="8">
    <location>
        <begin position="4"/>
        <end position="117"/>
    </location>
</feature>
<dbReference type="CDD" id="cd17574">
    <property type="entry name" value="REC_OmpR"/>
    <property type="match status" value="1"/>
</dbReference>
<name>A0ABS8EW61_9FIRM</name>
<dbReference type="InterPro" id="IPR001789">
    <property type="entry name" value="Sig_transdc_resp-reg_receiver"/>
</dbReference>
<evidence type="ECO:0000256" key="6">
    <source>
        <dbReference type="PROSITE-ProRule" id="PRU00169"/>
    </source>
</evidence>
<evidence type="ECO:0000256" key="1">
    <source>
        <dbReference type="ARBA" id="ARBA00018672"/>
    </source>
</evidence>
<keyword evidence="3 7" id="KW-0238">DNA-binding</keyword>
<feature type="domain" description="OmpR/PhoB-type" evidence="9">
    <location>
        <begin position="131"/>
        <end position="231"/>
    </location>
</feature>
<dbReference type="InterPro" id="IPR016032">
    <property type="entry name" value="Sig_transdc_resp-reg_C-effctor"/>
</dbReference>
<dbReference type="Gene3D" id="6.10.250.690">
    <property type="match status" value="1"/>
</dbReference>
<proteinExistence type="predicted"/>
<evidence type="ECO:0000256" key="5">
    <source>
        <dbReference type="ARBA" id="ARBA00024867"/>
    </source>
</evidence>
<reference evidence="10 11" key="1">
    <citation type="submission" date="2021-10" db="EMBL/GenBank/DDBJ databases">
        <title>Anaerobic single-cell dispensing facilitates the cultivation of human gut bacteria.</title>
        <authorList>
            <person name="Afrizal A."/>
        </authorList>
    </citation>
    <scope>NUCLEOTIDE SEQUENCE [LARGE SCALE GENOMIC DNA]</scope>
    <source>
        <strain evidence="10 11">CLA-AA-H246</strain>
    </source>
</reference>
<evidence type="ECO:0000259" key="8">
    <source>
        <dbReference type="PROSITE" id="PS50110"/>
    </source>
</evidence>
<evidence type="ECO:0000313" key="11">
    <source>
        <dbReference type="Proteomes" id="UP001299235"/>
    </source>
</evidence>
<dbReference type="Gene3D" id="3.40.50.2300">
    <property type="match status" value="1"/>
</dbReference>
<dbReference type="PANTHER" id="PTHR48111">
    <property type="entry name" value="REGULATOR OF RPOS"/>
    <property type="match status" value="1"/>
</dbReference>
<dbReference type="Proteomes" id="UP001299235">
    <property type="component" value="Unassembled WGS sequence"/>
</dbReference>
<dbReference type="Pfam" id="PF00486">
    <property type="entry name" value="Trans_reg_C"/>
    <property type="match status" value="1"/>
</dbReference>
<dbReference type="SUPFAM" id="SSF46894">
    <property type="entry name" value="C-terminal effector domain of the bipartite response regulators"/>
    <property type="match status" value="1"/>
</dbReference>
<evidence type="ECO:0000256" key="3">
    <source>
        <dbReference type="ARBA" id="ARBA00023125"/>
    </source>
</evidence>
<keyword evidence="2" id="KW-0805">Transcription regulation</keyword>
<protein>
    <recommendedName>
        <fullName evidence="1">Stage 0 sporulation protein A homolog</fullName>
    </recommendedName>
</protein>
<evidence type="ECO:0000256" key="2">
    <source>
        <dbReference type="ARBA" id="ARBA00023015"/>
    </source>
</evidence>
<dbReference type="InterPro" id="IPR036388">
    <property type="entry name" value="WH-like_DNA-bd_sf"/>
</dbReference>
<dbReference type="CDD" id="cd00383">
    <property type="entry name" value="trans_reg_C"/>
    <property type="match status" value="1"/>
</dbReference>
<dbReference type="PROSITE" id="PS50110">
    <property type="entry name" value="RESPONSE_REGULATORY"/>
    <property type="match status" value="1"/>
</dbReference>
<comment type="caution">
    <text evidence="10">The sequence shown here is derived from an EMBL/GenBank/DDBJ whole genome shotgun (WGS) entry which is preliminary data.</text>
</comment>
<dbReference type="SMART" id="SM00862">
    <property type="entry name" value="Trans_reg_C"/>
    <property type="match status" value="1"/>
</dbReference>
<keyword evidence="4" id="KW-0804">Transcription</keyword>
<organism evidence="10 11">
    <name type="scientific">Hominisplanchenecus faecis</name>
    <dbReference type="NCBI Taxonomy" id="2885351"/>
    <lineage>
        <taxon>Bacteria</taxon>
        <taxon>Bacillati</taxon>
        <taxon>Bacillota</taxon>
        <taxon>Clostridia</taxon>
        <taxon>Lachnospirales</taxon>
        <taxon>Lachnospiraceae</taxon>
        <taxon>Hominisplanchenecus</taxon>
    </lineage>
</organism>
<dbReference type="PROSITE" id="PS51755">
    <property type="entry name" value="OMPR_PHOB"/>
    <property type="match status" value="1"/>
</dbReference>
<feature type="DNA-binding region" description="OmpR/PhoB-type" evidence="7">
    <location>
        <begin position="131"/>
        <end position="231"/>
    </location>
</feature>
<comment type="function">
    <text evidence="5">May play the central regulatory role in sporulation. It may be an element of the effector pathway responsible for the activation of sporulation genes in response to nutritional stress. Spo0A may act in concert with spo0H (a sigma factor) to control the expression of some genes that are critical to the sporulation process.</text>
</comment>
<dbReference type="SUPFAM" id="SSF52172">
    <property type="entry name" value="CheY-like"/>
    <property type="match status" value="1"/>
</dbReference>
<accession>A0ABS8EW61</accession>
<dbReference type="SMART" id="SM00448">
    <property type="entry name" value="REC"/>
    <property type="match status" value="1"/>
</dbReference>